<dbReference type="AlphaFoldDB" id="A0A0B7HI00"/>
<evidence type="ECO:0000313" key="2">
    <source>
        <dbReference type="Proteomes" id="UP000044026"/>
    </source>
</evidence>
<reference evidence="1 2" key="1">
    <citation type="submission" date="2015-01" db="EMBL/GenBank/DDBJ databases">
        <authorList>
            <person name="Xiang T."/>
            <person name="Song Y."/>
            <person name="Huang L."/>
            <person name="Wang B."/>
            <person name="Wu P."/>
        </authorList>
    </citation>
    <scope>NUCLEOTIDE SEQUENCE [LARGE SCALE GENOMIC DNA]</scope>
    <source>
        <strain evidence="1 2">Cc12</strain>
    </source>
</reference>
<protein>
    <submittedName>
        <fullName evidence="1">Uncharacterized protein</fullName>
    </submittedName>
</protein>
<dbReference type="Proteomes" id="UP000044026">
    <property type="component" value="Unassembled WGS sequence"/>
</dbReference>
<proteinExistence type="predicted"/>
<organism evidence="1 2">
    <name type="scientific">Capnocytophaga canimorsus</name>
    <dbReference type="NCBI Taxonomy" id="28188"/>
    <lineage>
        <taxon>Bacteria</taxon>
        <taxon>Pseudomonadati</taxon>
        <taxon>Bacteroidota</taxon>
        <taxon>Flavobacteriia</taxon>
        <taxon>Flavobacteriales</taxon>
        <taxon>Flavobacteriaceae</taxon>
        <taxon>Capnocytophaga</taxon>
    </lineage>
</organism>
<gene>
    <name evidence="1" type="ORF">CCAN12_740069</name>
</gene>
<dbReference type="EMBL" id="CDOE01000072">
    <property type="protein sequence ID" value="CEN38885.1"/>
    <property type="molecule type" value="Genomic_DNA"/>
</dbReference>
<evidence type="ECO:0000313" key="1">
    <source>
        <dbReference type="EMBL" id="CEN38885.1"/>
    </source>
</evidence>
<name>A0A0B7HI00_9FLAO</name>
<accession>A0A0B7HI00</accession>
<sequence length="82" mass="9415">MPLPKPRINSGIFFPPNKRRIKITISAICQGLTTPKNIVENIIIPSLFATKIQKTNLKHLFQLQRSYKVTLKDFEAIFLAYS</sequence>